<evidence type="ECO:0000313" key="2">
    <source>
        <dbReference type="EMBL" id="KAF6742891.1"/>
    </source>
</evidence>
<reference evidence="2 3" key="1">
    <citation type="submission" date="2020-07" db="EMBL/GenBank/DDBJ databases">
        <title>Comparative genomics of pyrophilous fungi reveals a link between fire events and developmental genes.</title>
        <authorList>
            <consortium name="DOE Joint Genome Institute"/>
            <person name="Steindorff A.S."/>
            <person name="Carver A."/>
            <person name="Calhoun S."/>
            <person name="Stillman K."/>
            <person name="Liu H."/>
            <person name="Lipzen A."/>
            <person name="Pangilinan J."/>
            <person name="Labutti K."/>
            <person name="Bruns T.D."/>
            <person name="Grigoriev I.V."/>
        </authorList>
    </citation>
    <scope>NUCLEOTIDE SEQUENCE [LARGE SCALE GENOMIC DNA]</scope>
    <source>
        <strain evidence="2 3">CBS 144469</strain>
    </source>
</reference>
<accession>A0A8H6HBR2</accession>
<gene>
    <name evidence="2" type="ORF">DFP72DRAFT_1103042</name>
</gene>
<proteinExistence type="predicted"/>
<evidence type="ECO:0000259" key="1">
    <source>
        <dbReference type="Pfam" id="PF12937"/>
    </source>
</evidence>
<organism evidence="2 3">
    <name type="scientific">Ephemerocybe angulata</name>
    <dbReference type="NCBI Taxonomy" id="980116"/>
    <lineage>
        <taxon>Eukaryota</taxon>
        <taxon>Fungi</taxon>
        <taxon>Dikarya</taxon>
        <taxon>Basidiomycota</taxon>
        <taxon>Agaricomycotina</taxon>
        <taxon>Agaricomycetes</taxon>
        <taxon>Agaricomycetidae</taxon>
        <taxon>Agaricales</taxon>
        <taxon>Agaricineae</taxon>
        <taxon>Psathyrellaceae</taxon>
        <taxon>Ephemerocybe</taxon>
    </lineage>
</organism>
<keyword evidence="3" id="KW-1185">Reference proteome</keyword>
<dbReference type="EMBL" id="JACGCI010000163">
    <property type="protein sequence ID" value="KAF6742891.1"/>
    <property type="molecule type" value="Genomic_DNA"/>
</dbReference>
<protein>
    <recommendedName>
        <fullName evidence="1">F-box domain-containing protein</fullName>
    </recommendedName>
</protein>
<evidence type="ECO:0000313" key="3">
    <source>
        <dbReference type="Proteomes" id="UP000521943"/>
    </source>
</evidence>
<dbReference type="Pfam" id="PF12937">
    <property type="entry name" value="F-box-like"/>
    <property type="match status" value="1"/>
</dbReference>
<feature type="domain" description="F-box" evidence="1">
    <location>
        <begin position="4"/>
        <end position="65"/>
    </location>
</feature>
<dbReference type="AlphaFoldDB" id="A0A8H6HBR2"/>
<dbReference type="Gene3D" id="1.20.1280.50">
    <property type="match status" value="1"/>
</dbReference>
<dbReference type="OrthoDB" id="3357519at2759"/>
<dbReference type="InterPro" id="IPR001810">
    <property type="entry name" value="F-box_dom"/>
</dbReference>
<dbReference type="Proteomes" id="UP000521943">
    <property type="component" value="Unassembled WGS sequence"/>
</dbReference>
<comment type="caution">
    <text evidence="2">The sequence shown here is derived from an EMBL/GenBank/DDBJ whole genome shotgun (WGS) entry which is preliminary data.</text>
</comment>
<sequence>MSSIAKLPLEVLLEIFRFYVNPRAGLARPNDPRTDRVKRPLLVSQICHKWRELATGSPALWPDIRFATHGDDGLSPLFFQRFRTTPTSLEEARTFVRLLEEAFESSKQFAEEQWLPNRIRSLYLVTKKISEAQTILSWFQPHALPALEAFSVQIVYPGGAFDMGGTYQPLLRETLTTLEIHLESQIAHPSVEGFRNIFSACPHLEILVLHVLYLDP</sequence>
<name>A0A8H6HBR2_9AGAR</name>